<evidence type="ECO:0000313" key="1">
    <source>
        <dbReference type="EMBL" id="TDQ30257.1"/>
    </source>
</evidence>
<dbReference type="SUPFAM" id="SSF158446">
    <property type="entry name" value="IVS-encoded protein-like"/>
    <property type="match status" value="1"/>
</dbReference>
<proteinExistence type="predicted"/>
<dbReference type="RefSeq" id="WP_133534772.1">
    <property type="nucleotide sequence ID" value="NZ_SNYH01000001.1"/>
</dbReference>
<accession>A0A4R6TL31</accession>
<dbReference type="InterPro" id="IPR012657">
    <property type="entry name" value="23S_rRNA-intervening_sequence"/>
</dbReference>
<sequence length="119" mass="13569">MKLENNPLQNKSYDFALSIIKLSKSLMTINKEFVLSKQVLRSGTSVGANIVEANGSISKADFSAKISIAYKECLETKYWLSLLKDSKELRIDEYEELFEKADEIAKILFSILKKTRINK</sequence>
<dbReference type="PANTHER" id="PTHR38471:SF2">
    <property type="entry name" value="FOUR HELIX BUNDLE PROTEIN"/>
    <property type="match status" value="1"/>
</dbReference>
<organism evidence="1 2">
    <name type="scientific">Tenacibaculum caenipelagi</name>
    <dbReference type="NCBI Taxonomy" id="1325435"/>
    <lineage>
        <taxon>Bacteria</taxon>
        <taxon>Pseudomonadati</taxon>
        <taxon>Bacteroidota</taxon>
        <taxon>Flavobacteriia</taxon>
        <taxon>Flavobacteriales</taxon>
        <taxon>Flavobacteriaceae</taxon>
        <taxon>Tenacibaculum</taxon>
    </lineage>
</organism>
<evidence type="ECO:0000313" key="2">
    <source>
        <dbReference type="Proteomes" id="UP000295390"/>
    </source>
</evidence>
<protein>
    <submittedName>
        <fullName evidence="1">Four helix bundle protein</fullName>
    </submittedName>
</protein>
<dbReference type="PANTHER" id="PTHR38471">
    <property type="entry name" value="FOUR HELIX BUNDLE PROTEIN"/>
    <property type="match status" value="1"/>
</dbReference>
<dbReference type="AlphaFoldDB" id="A0A4R6TL31"/>
<reference evidence="1 2" key="1">
    <citation type="submission" date="2019-03" db="EMBL/GenBank/DDBJ databases">
        <title>Genomic Encyclopedia of Type Strains, Phase III (KMG-III): the genomes of soil and plant-associated and newly described type strains.</title>
        <authorList>
            <person name="Whitman W."/>
        </authorList>
    </citation>
    <scope>NUCLEOTIDE SEQUENCE [LARGE SCALE GENOMIC DNA]</scope>
    <source>
        <strain evidence="1 2">CECT 8283</strain>
    </source>
</reference>
<name>A0A4R6TL31_9FLAO</name>
<dbReference type="PIRSF" id="PIRSF035652">
    <property type="entry name" value="CHP02436"/>
    <property type="match status" value="1"/>
</dbReference>
<gene>
    <name evidence="1" type="ORF">DFQ07_0597</name>
</gene>
<comment type="caution">
    <text evidence="1">The sequence shown here is derived from an EMBL/GenBank/DDBJ whole genome shotgun (WGS) entry which is preliminary data.</text>
</comment>
<dbReference type="EMBL" id="SNYH01000001">
    <property type="protein sequence ID" value="TDQ30257.1"/>
    <property type="molecule type" value="Genomic_DNA"/>
</dbReference>
<dbReference type="NCBIfam" id="TIGR02436">
    <property type="entry name" value="four helix bundle protein"/>
    <property type="match status" value="1"/>
</dbReference>
<dbReference type="Pfam" id="PF05635">
    <property type="entry name" value="23S_rRNA_IVP"/>
    <property type="match status" value="1"/>
</dbReference>
<dbReference type="OrthoDB" id="285993at2"/>
<dbReference type="InterPro" id="IPR036583">
    <property type="entry name" value="23S_rRNA_IVS_sf"/>
</dbReference>
<keyword evidence="2" id="KW-1185">Reference proteome</keyword>
<dbReference type="Gene3D" id="1.20.1440.60">
    <property type="entry name" value="23S rRNA-intervening sequence"/>
    <property type="match status" value="1"/>
</dbReference>
<dbReference type="Proteomes" id="UP000295390">
    <property type="component" value="Unassembled WGS sequence"/>
</dbReference>